<name>A0A371BBL7_9BRAD</name>
<evidence type="ECO:0000256" key="4">
    <source>
        <dbReference type="ARBA" id="ARBA00022692"/>
    </source>
</evidence>
<dbReference type="GO" id="GO:0006865">
    <property type="term" value="P:amino acid transport"/>
    <property type="evidence" value="ECO:0007669"/>
    <property type="project" value="UniProtKB-KW"/>
</dbReference>
<evidence type="ECO:0000313" key="11">
    <source>
        <dbReference type="Proteomes" id="UP000263993"/>
    </source>
</evidence>
<feature type="transmembrane region" description="Helical" evidence="9">
    <location>
        <begin position="59"/>
        <end position="81"/>
    </location>
</feature>
<evidence type="ECO:0000256" key="2">
    <source>
        <dbReference type="ARBA" id="ARBA00022448"/>
    </source>
</evidence>
<evidence type="ECO:0000256" key="7">
    <source>
        <dbReference type="ARBA" id="ARBA00023136"/>
    </source>
</evidence>
<organism evidence="10 11">
    <name type="scientific">Undibacter mobilis</name>
    <dbReference type="NCBI Taxonomy" id="2292256"/>
    <lineage>
        <taxon>Bacteria</taxon>
        <taxon>Pseudomonadati</taxon>
        <taxon>Pseudomonadota</taxon>
        <taxon>Alphaproteobacteria</taxon>
        <taxon>Hyphomicrobiales</taxon>
        <taxon>Nitrobacteraceae</taxon>
        <taxon>Undibacter</taxon>
    </lineage>
</organism>
<evidence type="ECO:0000256" key="8">
    <source>
        <dbReference type="ARBA" id="ARBA00037998"/>
    </source>
</evidence>
<dbReference type="PANTHER" id="PTHR11795">
    <property type="entry name" value="BRANCHED-CHAIN AMINO ACID TRANSPORT SYSTEM PERMEASE PROTEIN LIVH"/>
    <property type="match status" value="1"/>
</dbReference>
<keyword evidence="3" id="KW-1003">Cell membrane</keyword>
<dbReference type="InterPro" id="IPR052157">
    <property type="entry name" value="BCAA_transport_permease"/>
</dbReference>
<feature type="transmembrane region" description="Helical" evidence="9">
    <location>
        <begin position="36"/>
        <end position="53"/>
    </location>
</feature>
<dbReference type="Proteomes" id="UP000263993">
    <property type="component" value="Unassembled WGS sequence"/>
</dbReference>
<dbReference type="AlphaFoldDB" id="A0A371BBL7"/>
<comment type="caution">
    <text evidence="10">The sequence shown here is derived from an EMBL/GenBank/DDBJ whole genome shotgun (WGS) entry which is preliminary data.</text>
</comment>
<dbReference type="GO" id="GO:0022857">
    <property type="term" value="F:transmembrane transporter activity"/>
    <property type="evidence" value="ECO:0007669"/>
    <property type="project" value="InterPro"/>
</dbReference>
<dbReference type="Pfam" id="PF02653">
    <property type="entry name" value="BPD_transp_2"/>
    <property type="match status" value="1"/>
</dbReference>
<sequence>MLYLQLFIDGVVSGCAIGLVSVSFSYFYATTGTFHVAHAGIYTLSAYVSWWLVANGVPFMAAFALAIVAAAAVGYLTQRLLYERLARSSASPLVMMIASIGLLTVLQNVVAIMFTPNIVQFDLPWRLSHLSFGSISLSYPQALIAVLSLVIVVALVLFSRHSTLGKRIRAVTSNPDLAEITRLAPKQVFALVLAISSAIVAVPAVLTGVDQALQPYTSLLVLLTAVIAMIAGGIGSLPGAFGMSIVLAVVQSMSVAFMSGRWSVAAVFGIFIVFILFRPQGLFRSRFGRAV</sequence>
<evidence type="ECO:0000256" key="5">
    <source>
        <dbReference type="ARBA" id="ARBA00022970"/>
    </source>
</evidence>
<feature type="transmembrane region" description="Helical" evidence="9">
    <location>
        <begin position="93"/>
        <end position="119"/>
    </location>
</feature>
<evidence type="ECO:0000256" key="1">
    <source>
        <dbReference type="ARBA" id="ARBA00004651"/>
    </source>
</evidence>
<dbReference type="CDD" id="cd06582">
    <property type="entry name" value="TM_PBP1_LivH_like"/>
    <property type="match status" value="1"/>
</dbReference>
<reference evidence="11" key="1">
    <citation type="submission" date="2018-08" db="EMBL/GenBank/DDBJ databases">
        <authorList>
            <person name="Kim S.-J."/>
            <person name="Jung G.-Y."/>
        </authorList>
    </citation>
    <scope>NUCLEOTIDE SEQUENCE [LARGE SCALE GENOMIC DNA]</scope>
    <source>
        <strain evidence="11">GY_H</strain>
    </source>
</reference>
<dbReference type="RefSeq" id="WP_115517029.1">
    <property type="nucleotide sequence ID" value="NZ_QRGO01000001.1"/>
</dbReference>
<dbReference type="OrthoDB" id="9807115at2"/>
<accession>A0A371BBL7</accession>
<dbReference type="EMBL" id="QRGO01000001">
    <property type="protein sequence ID" value="RDV05005.1"/>
    <property type="molecule type" value="Genomic_DNA"/>
</dbReference>
<keyword evidence="7 9" id="KW-0472">Membrane</keyword>
<keyword evidence="5" id="KW-0029">Amino-acid transport</keyword>
<dbReference type="InterPro" id="IPR001851">
    <property type="entry name" value="ABC_transp_permease"/>
</dbReference>
<comment type="similarity">
    <text evidence="8">Belongs to the binding-protein-dependent transport system permease family. LivHM subfamily.</text>
</comment>
<evidence type="ECO:0000313" key="10">
    <source>
        <dbReference type="EMBL" id="RDV05005.1"/>
    </source>
</evidence>
<dbReference type="GO" id="GO:0005886">
    <property type="term" value="C:plasma membrane"/>
    <property type="evidence" value="ECO:0007669"/>
    <property type="project" value="UniProtKB-SubCell"/>
</dbReference>
<feature type="transmembrane region" description="Helical" evidence="9">
    <location>
        <begin position="188"/>
        <end position="209"/>
    </location>
</feature>
<protein>
    <submittedName>
        <fullName evidence="10">Branched-chain amino acid ABC transporter permease</fullName>
    </submittedName>
</protein>
<evidence type="ECO:0000256" key="9">
    <source>
        <dbReference type="SAM" id="Phobius"/>
    </source>
</evidence>
<comment type="subcellular location">
    <subcellularLocation>
        <location evidence="1">Cell membrane</location>
        <topology evidence="1">Multi-pass membrane protein</topology>
    </subcellularLocation>
</comment>
<dbReference type="PANTHER" id="PTHR11795:SF445">
    <property type="entry name" value="AMINO ACID ABC TRANSPORTER PERMEASE PROTEIN"/>
    <property type="match status" value="1"/>
</dbReference>
<keyword evidence="6 9" id="KW-1133">Transmembrane helix</keyword>
<gene>
    <name evidence="10" type="ORF">DXH78_10780</name>
</gene>
<proteinExistence type="inferred from homology"/>
<feature type="transmembrane region" description="Helical" evidence="9">
    <location>
        <begin position="6"/>
        <end position="29"/>
    </location>
</feature>
<keyword evidence="11" id="KW-1185">Reference proteome</keyword>
<evidence type="ECO:0000256" key="6">
    <source>
        <dbReference type="ARBA" id="ARBA00022989"/>
    </source>
</evidence>
<feature type="transmembrane region" description="Helical" evidence="9">
    <location>
        <begin position="139"/>
        <end position="159"/>
    </location>
</feature>
<feature type="transmembrane region" description="Helical" evidence="9">
    <location>
        <begin position="262"/>
        <end position="279"/>
    </location>
</feature>
<feature type="transmembrane region" description="Helical" evidence="9">
    <location>
        <begin position="221"/>
        <end position="250"/>
    </location>
</feature>
<evidence type="ECO:0000256" key="3">
    <source>
        <dbReference type="ARBA" id="ARBA00022475"/>
    </source>
</evidence>
<keyword evidence="2" id="KW-0813">Transport</keyword>
<keyword evidence="4 9" id="KW-0812">Transmembrane</keyword>